<feature type="compositionally biased region" description="Basic residues" evidence="1">
    <location>
        <begin position="316"/>
        <end position="334"/>
    </location>
</feature>
<dbReference type="EMBL" id="KV417480">
    <property type="protein sequence ID" value="KZP34304.1"/>
    <property type="molecule type" value="Genomic_DNA"/>
</dbReference>
<reference evidence="3 4" key="1">
    <citation type="journal article" date="2016" name="Mol. Biol. Evol.">
        <title>Comparative Genomics of Early-Diverging Mushroom-Forming Fungi Provides Insights into the Origins of Lignocellulose Decay Capabilities.</title>
        <authorList>
            <person name="Nagy L.G."/>
            <person name="Riley R."/>
            <person name="Tritt A."/>
            <person name="Adam C."/>
            <person name="Daum C."/>
            <person name="Floudas D."/>
            <person name="Sun H."/>
            <person name="Yadav J.S."/>
            <person name="Pangilinan J."/>
            <person name="Larsson K.H."/>
            <person name="Matsuura K."/>
            <person name="Barry K."/>
            <person name="Labutti K."/>
            <person name="Kuo R."/>
            <person name="Ohm R.A."/>
            <person name="Bhattacharya S.S."/>
            <person name="Shirouzu T."/>
            <person name="Yoshinaga Y."/>
            <person name="Martin F.M."/>
            <person name="Grigoriev I.V."/>
            <person name="Hibbett D.S."/>
        </authorList>
    </citation>
    <scope>NUCLEOTIDE SEQUENCE [LARGE SCALE GENOMIC DNA]</scope>
    <source>
        <strain evidence="3 4">CBS 109695</strain>
    </source>
</reference>
<feature type="transmembrane region" description="Helical" evidence="2">
    <location>
        <begin position="198"/>
        <end position="216"/>
    </location>
</feature>
<keyword evidence="2" id="KW-1133">Transmembrane helix</keyword>
<feature type="compositionally biased region" description="Basic and acidic residues" evidence="1">
    <location>
        <begin position="244"/>
        <end position="255"/>
    </location>
</feature>
<dbReference type="AlphaFoldDB" id="A0A166X0J3"/>
<evidence type="ECO:0000313" key="3">
    <source>
        <dbReference type="EMBL" id="KZP34304.1"/>
    </source>
</evidence>
<dbReference type="Proteomes" id="UP000076532">
    <property type="component" value="Unassembled WGS sequence"/>
</dbReference>
<proteinExistence type="predicted"/>
<sequence length="334" mass="35615">MSRTVAAYMKPRPKSMSNGLQPLISKPLSVPLSVEPRLGCYAHEGLLRLPAPCSCTVNTYESHTYPLAMDNFNPADIPLPQIIDPILSYLSSVLPPPVYSILLTVCSHTLALVTSFVSLSWTLIQSRPWEWEAHTLIPLVISILTAYLALSSAWRTASWMLRTSFWFVKWGTIIAALVGGLGWITGGAAGGGAGVGQPAGGMGVGGMVTFLSGLAMDAMNGQDQNAAGGPRTRARTRPNTNDKSGSRDTRPKAGQKDWQYQENANNGGAGAGELNEVLQGIIGSVMGDGGWLDVAKNAWNGLQNAGAVDEEESNTGRRKQPPRQGKSKAQARSR</sequence>
<evidence type="ECO:0000256" key="2">
    <source>
        <dbReference type="SAM" id="Phobius"/>
    </source>
</evidence>
<keyword evidence="2" id="KW-0472">Membrane</keyword>
<protein>
    <submittedName>
        <fullName evidence="3">Uncharacterized protein</fullName>
    </submittedName>
</protein>
<feature type="region of interest" description="Disordered" evidence="1">
    <location>
        <begin position="221"/>
        <end position="267"/>
    </location>
</feature>
<feature type="compositionally biased region" description="Low complexity" evidence="1">
    <location>
        <begin position="225"/>
        <end position="241"/>
    </location>
</feature>
<evidence type="ECO:0000313" key="4">
    <source>
        <dbReference type="Proteomes" id="UP000076532"/>
    </source>
</evidence>
<gene>
    <name evidence="3" type="ORF">FIBSPDRAFT_4159</name>
</gene>
<name>A0A166X0J3_9AGAM</name>
<feature type="transmembrane region" description="Helical" evidence="2">
    <location>
        <begin position="166"/>
        <end position="186"/>
    </location>
</feature>
<accession>A0A166X0J3</accession>
<keyword evidence="2" id="KW-0812">Transmembrane</keyword>
<evidence type="ECO:0000256" key="1">
    <source>
        <dbReference type="SAM" id="MobiDB-lite"/>
    </source>
</evidence>
<feature type="transmembrane region" description="Helical" evidence="2">
    <location>
        <begin position="98"/>
        <end position="124"/>
    </location>
</feature>
<keyword evidence="4" id="KW-1185">Reference proteome</keyword>
<feature type="region of interest" description="Disordered" evidence="1">
    <location>
        <begin position="305"/>
        <end position="334"/>
    </location>
</feature>
<feature type="transmembrane region" description="Helical" evidence="2">
    <location>
        <begin position="136"/>
        <end position="154"/>
    </location>
</feature>
<organism evidence="3 4">
    <name type="scientific">Athelia psychrophila</name>
    <dbReference type="NCBI Taxonomy" id="1759441"/>
    <lineage>
        <taxon>Eukaryota</taxon>
        <taxon>Fungi</taxon>
        <taxon>Dikarya</taxon>
        <taxon>Basidiomycota</taxon>
        <taxon>Agaricomycotina</taxon>
        <taxon>Agaricomycetes</taxon>
        <taxon>Agaricomycetidae</taxon>
        <taxon>Atheliales</taxon>
        <taxon>Atheliaceae</taxon>
        <taxon>Athelia</taxon>
    </lineage>
</organism>
<dbReference type="OrthoDB" id="2502792at2759"/>